<dbReference type="GO" id="GO:0005737">
    <property type="term" value="C:cytoplasm"/>
    <property type="evidence" value="ECO:0007669"/>
    <property type="project" value="TreeGrafter"/>
</dbReference>
<dbReference type="SMART" id="SM00823">
    <property type="entry name" value="PKS_PP"/>
    <property type="match status" value="1"/>
</dbReference>
<gene>
    <name evidence="6" type="ORF">KDL01_16600</name>
</gene>
<reference evidence="6" key="1">
    <citation type="submission" date="2021-04" db="EMBL/GenBank/DDBJ databases">
        <title>Genome based classification of Actinospica acidithermotolerans sp. nov., an actinobacterium isolated from an Indonesian hot spring.</title>
        <authorList>
            <person name="Kusuma A.B."/>
            <person name="Putra K.E."/>
            <person name="Nafisah S."/>
            <person name="Loh J."/>
            <person name="Nouioui I."/>
            <person name="Goodfellow M."/>
        </authorList>
    </citation>
    <scope>NUCLEOTIDE SEQUENCE</scope>
    <source>
        <strain evidence="6">CSCA 57</strain>
    </source>
</reference>
<dbReference type="SMART" id="SM00824">
    <property type="entry name" value="PKS_TE"/>
    <property type="match status" value="1"/>
</dbReference>
<dbReference type="SUPFAM" id="SSF56801">
    <property type="entry name" value="Acetyl-CoA synthetase-like"/>
    <property type="match status" value="1"/>
</dbReference>
<evidence type="ECO:0000256" key="2">
    <source>
        <dbReference type="ARBA" id="ARBA00022450"/>
    </source>
</evidence>
<dbReference type="Gene3D" id="3.40.50.1820">
    <property type="entry name" value="alpha/beta hydrolase"/>
    <property type="match status" value="1"/>
</dbReference>
<dbReference type="Gene3D" id="3.40.50.980">
    <property type="match status" value="2"/>
</dbReference>
<dbReference type="AlphaFoldDB" id="A0A941EPH6"/>
<dbReference type="Gene3D" id="3.30.559.30">
    <property type="entry name" value="Nonribosomal peptide synthetase, condensation domain"/>
    <property type="match status" value="1"/>
</dbReference>
<dbReference type="GO" id="GO:0044550">
    <property type="term" value="P:secondary metabolite biosynthetic process"/>
    <property type="evidence" value="ECO:0007669"/>
    <property type="project" value="TreeGrafter"/>
</dbReference>
<dbReference type="InterPro" id="IPR009081">
    <property type="entry name" value="PP-bd_ACP"/>
</dbReference>
<dbReference type="Pfam" id="PF00668">
    <property type="entry name" value="Condensation"/>
    <property type="match status" value="1"/>
</dbReference>
<evidence type="ECO:0000259" key="5">
    <source>
        <dbReference type="PROSITE" id="PS50075"/>
    </source>
</evidence>
<dbReference type="GO" id="GO:0008610">
    <property type="term" value="P:lipid biosynthetic process"/>
    <property type="evidence" value="ECO:0007669"/>
    <property type="project" value="UniProtKB-ARBA"/>
</dbReference>
<dbReference type="InterPro" id="IPR020806">
    <property type="entry name" value="PKS_PP-bd"/>
</dbReference>
<dbReference type="InterPro" id="IPR001242">
    <property type="entry name" value="Condensation_dom"/>
</dbReference>
<protein>
    <submittedName>
        <fullName evidence="6">AMP-binding protein</fullName>
    </submittedName>
</protein>
<evidence type="ECO:0000256" key="3">
    <source>
        <dbReference type="ARBA" id="ARBA00022553"/>
    </source>
</evidence>
<dbReference type="InterPro" id="IPR001031">
    <property type="entry name" value="Thioesterase"/>
</dbReference>
<dbReference type="Gene3D" id="3.30.559.10">
    <property type="entry name" value="Chloramphenicol acetyltransferase-like domain"/>
    <property type="match status" value="1"/>
</dbReference>
<feature type="region of interest" description="Disordered" evidence="4">
    <location>
        <begin position="892"/>
        <end position="920"/>
    </location>
</feature>
<evidence type="ECO:0000313" key="7">
    <source>
        <dbReference type="Proteomes" id="UP000675781"/>
    </source>
</evidence>
<accession>A0A941EPH6</accession>
<sequence length="1280" mass="138605">MSEHTPADFPLANLSQDEVDLLAARFPDLEDILPLAPLQTGLMFHSLYDERAEDVYTVQLGVRLRGALDPERMRPALLALTVRHPTLRARFVRDGLREPLQVIAAPEPVPGETRDLRSVPADRREAEYAALSAAERSHRFRLETDLLLRHVLVRTDEDEHRLLLTSHHLTFDGWSSQLIIRDLLALYEAGERECDLPAFKPYAEYLAWLDGQDHEAALAEWRPALAALPGPTLIAEKGHAGEKATRHIVTRLTPEESAALARTARSAGVTLNSIFQGAWALILGHLTGAHDVVFGTTVAGRPAELPGIEETVGMFINTLPVRVDVHPARSAEDMFASVLDEQARLMEFPYLSLSRLLELSGHRTLFDTILVFESYPTGQHDEAAAGPSSLKLTDIEGYDATDFPLALVIDPATPVSVRVNYRQASIPDDLAEQILALFRHVLTQIPDKIEEPLGRLGLPAPDRAASLLALGAGARPLPPRQAGGVGRALRAIAERDPDAVAVRDADSTLTYAELHTRADGLAKHPAFAPLRNEDPVLVLQERSPRLVVSLLAAVNSGGACLPLPPDTPSELVRAALEQFTPPLILTDRASARDDLFQPLVDRGHTTVIVVDEYEYEYEAAVPSGAPAAVPAIAPDQLAGLSITPAPTETATAVGMTHAELLRLATDPCWTEGPPTVLMHSPHTWDALTYEMWVPLLQAGEVVLAPVGDQAVRAVRADDDLPQLGRLVKQHGVTRMRVAAGMVGRIAQQSPEDFADLDELWIAAGTPAQDAARLRAAVPEVALVSTYGSSETSILTTRHRITADDPELLVPIGRALAGLGVYVLDGALRLVPEGVAGELYISGVGVARGYVGRRGLTAHRFVADPFAGGGTRMYRTGDLVRWNADGELVLAGRTDADGTAPDSPAEHGQAQSDAPERRARTRHEQVLCDAFAEALGLDSVGLDADFFELGGYSIVAMRLVEQLRRELKTEVRIRDVFEAPTPGLLAARLAGTDEPPEHEPEHDRFAATLPLRRGDQGPGMFCIHPVAGLSWSYAGLLPYVPPQLAVYGLQSRGLSDENDPLPGDVDEIVADYLDRIRRTRPQGPYVLLGWSFGGNLAQILAARLQEQDEQVLLVLLDADPAVSDLAVRDTRGWAAQALLGLAGHDCDAQGCDAPGCRPQDLSAHVADVLGQPHSRLSAIPAARIPRVLQVIANNMRVSASLRQARFPGESVVFIATRSRPDPQAVAGAWRQYLSPSTQVHPIDATHNDMTEPDTLAELGKVLIPAIEQFAAQSADLLRRQR</sequence>
<dbReference type="SUPFAM" id="SSF47336">
    <property type="entry name" value="ACP-like"/>
    <property type="match status" value="1"/>
</dbReference>
<dbReference type="GO" id="GO:0031177">
    <property type="term" value="F:phosphopantetheine binding"/>
    <property type="evidence" value="ECO:0007669"/>
    <property type="project" value="InterPro"/>
</dbReference>
<dbReference type="Proteomes" id="UP000675781">
    <property type="component" value="Unassembled WGS sequence"/>
</dbReference>
<dbReference type="Pfam" id="PF00975">
    <property type="entry name" value="Thioesterase"/>
    <property type="match status" value="1"/>
</dbReference>
<dbReference type="InterPro" id="IPR023213">
    <property type="entry name" value="CAT-like_dom_sf"/>
</dbReference>
<dbReference type="Pfam" id="PF00550">
    <property type="entry name" value="PP-binding"/>
    <property type="match status" value="1"/>
</dbReference>
<name>A0A941EPH6_9ACTN</name>
<proteinExistence type="predicted"/>
<dbReference type="PANTHER" id="PTHR45527">
    <property type="entry name" value="NONRIBOSOMAL PEPTIDE SYNTHETASE"/>
    <property type="match status" value="1"/>
</dbReference>
<dbReference type="EMBL" id="JAGSOG010000074">
    <property type="protein sequence ID" value="MBR7834895.1"/>
    <property type="molecule type" value="Genomic_DNA"/>
</dbReference>
<keyword evidence="3" id="KW-0597">Phosphoprotein</keyword>
<dbReference type="RefSeq" id="WP_212529411.1">
    <property type="nucleotide sequence ID" value="NZ_JAGSOG010000074.1"/>
</dbReference>
<evidence type="ECO:0000256" key="1">
    <source>
        <dbReference type="ARBA" id="ARBA00001957"/>
    </source>
</evidence>
<dbReference type="InterPro" id="IPR000873">
    <property type="entry name" value="AMP-dep_synth/lig_dom"/>
</dbReference>
<dbReference type="InterPro" id="IPR029058">
    <property type="entry name" value="AB_hydrolase_fold"/>
</dbReference>
<evidence type="ECO:0000256" key="4">
    <source>
        <dbReference type="SAM" id="MobiDB-lite"/>
    </source>
</evidence>
<comment type="caution">
    <text evidence="6">The sequence shown here is derived from an EMBL/GenBank/DDBJ whole genome shotgun (WGS) entry which is preliminary data.</text>
</comment>
<dbReference type="PROSITE" id="PS50075">
    <property type="entry name" value="CARRIER"/>
    <property type="match status" value="1"/>
</dbReference>
<dbReference type="InterPro" id="IPR020802">
    <property type="entry name" value="TesA-like"/>
</dbReference>
<dbReference type="GO" id="GO:0043041">
    <property type="term" value="P:amino acid activation for nonribosomal peptide biosynthetic process"/>
    <property type="evidence" value="ECO:0007669"/>
    <property type="project" value="TreeGrafter"/>
</dbReference>
<dbReference type="Pfam" id="PF00501">
    <property type="entry name" value="AMP-binding"/>
    <property type="match status" value="1"/>
</dbReference>
<organism evidence="6 7">
    <name type="scientific">Actinospica durhamensis</name>
    <dbReference type="NCBI Taxonomy" id="1508375"/>
    <lineage>
        <taxon>Bacteria</taxon>
        <taxon>Bacillati</taxon>
        <taxon>Actinomycetota</taxon>
        <taxon>Actinomycetes</taxon>
        <taxon>Catenulisporales</taxon>
        <taxon>Actinospicaceae</taxon>
        <taxon>Actinospica</taxon>
    </lineage>
</organism>
<keyword evidence="2" id="KW-0596">Phosphopantetheine</keyword>
<dbReference type="InterPro" id="IPR036736">
    <property type="entry name" value="ACP-like_sf"/>
</dbReference>
<keyword evidence="7" id="KW-1185">Reference proteome</keyword>
<feature type="domain" description="Carrier" evidence="5">
    <location>
        <begin position="917"/>
        <end position="992"/>
    </location>
</feature>
<dbReference type="SUPFAM" id="SSF53474">
    <property type="entry name" value="alpha/beta-Hydrolases"/>
    <property type="match status" value="1"/>
</dbReference>
<evidence type="ECO:0000313" key="6">
    <source>
        <dbReference type="EMBL" id="MBR7834895.1"/>
    </source>
</evidence>
<dbReference type="FunFam" id="2.30.38.10:FF:000001">
    <property type="entry name" value="Non-ribosomal peptide synthetase PvdI"/>
    <property type="match status" value="1"/>
</dbReference>
<dbReference type="Gene3D" id="2.30.38.10">
    <property type="entry name" value="Luciferase, Domain 3"/>
    <property type="match status" value="1"/>
</dbReference>
<dbReference type="SUPFAM" id="SSF52777">
    <property type="entry name" value="CoA-dependent acyltransferases"/>
    <property type="match status" value="2"/>
</dbReference>
<comment type="cofactor">
    <cofactor evidence="1">
        <name>pantetheine 4'-phosphate</name>
        <dbReference type="ChEBI" id="CHEBI:47942"/>
    </cofactor>
</comment>
<dbReference type="GO" id="GO:0003824">
    <property type="term" value="F:catalytic activity"/>
    <property type="evidence" value="ECO:0007669"/>
    <property type="project" value="InterPro"/>
</dbReference>
<dbReference type="PANTHER" id="PTHR45527:SF1">
    <property type="entry name" value="FATTY ACID SYNTHASE"/>
    <property type="match status" value="1"/>
</dbReference>